<dbReference type="Proteomes" id="UP000717515">
    <property type="component" value="Unassembled WGS sequence"/>
</dbReference>
<dbReference type="PANTHER" id="PTHR46064:SF1">
    <property type="entry name" value="QUEUINE TRNA-RIBOSYLTRANSFERASE ACCESSORY SUBUNIT 2"/>
    <property type="match status" value="1"/>
</dbReference>
<feature type="binding site" evidence="5">
    <location>
        <position position="436"/>
    </location>
    <ligand>
        <name>Zn(2+)</name>
        <dbReference type="ChEBI" id="CHEBI:29105"/>
    </ligand>
</feature>
<dbReference type="NCBIfam" id="TIGR00449">
    <property type="entry name" value="tgt_general"/>
    <property type="match status" value="1"/>
</dbReference>
<dbReference type="InterPro" id="IPR028592">
    <property type="entry name" value="QTRTD1"/>
</dbReference>
<feature type="domain" description="tRNA-guanine(15) transglycosylase-like" evidence="7">
    <location>
        <begin position="244"/>
        <end position="498"/>
    </location>
</feature>
<dbReference type="InterPro" id="IPR036511">
    <property type="entry name" value="TGT-like_sf"/>
</dbReference>
<evidence type="ECO:0000313" key="8">
    <source>
        <dbReference type="EMBL" id="KAG9319470.1"/>
    </source>
</evidence>
<dbReference type="PANTHER" id="PTHR46064">
    <property type="entry name" value="QUEUINE TRNA-RIBOSYLTRANSFERASE ACCESSORY SUBUNIT 2"/>
    <property type="match status" value="1"/>
</dbReference>
<comment type="function">
    <text evidence="5">Non-catalytic subunit of the queuine tRNA-ribosyltransferase (TGT) that catalyzes the base-exchange of a guanine (G) residue with queuine (Q) at position 34 (anticodon wobble position) in tRNAs with GU(N) anticodons (tRNA-Asp, -Asn, -His and -Tyr), resulting in the hypermodified nucleoside queuosine (7-(((4,5-cis-dihydroxy-2-cyclopenten-1-yl)amino)methyl)-7-deazaguanosine).</text>
</comment>
<dbReference type="GO" id="GO:0046872">
    <property type="term" value="F:metal ion binding"/>
    <property type="evidence" value="ECO:0007669"/>
    <property type="project" value="UniProtKB-KW"/>
</dbReference>
<accession>A0A9P7ZYF1</accession>
<dbReference type="InterPro" id="IPR050852">
    <property type="entry name" value="Queuine_tRNA-ribosyltrfase"/>
</dbReference>
<evidence type="ECO:0000259" key="7">
    <source>
        <dbReference type="Pfam" id="PF01702"/>
    </source>
</evidence>
<reference evidence="8" key="1">
    <citation type="submission" date="2021-07" db="EMBL/GenBank/DDBJ databases">
        <title>Draft genome of Mortierella alpina, strain LL118, isolated from an aspen leaf litter sample.</title>
        <authorList>
            <person name="Yang S."/>
            <person name="Vinatzer B.A."/>
        </authorList>
    </citation>
    <scope>NUCLEOTIDE SEQUENCE</scope>
    <source>
        <strain evidence="8">LL118</strain>
    </source>
</reference>
<keyword evidence="4 5" id="KW-0862">Zinc</keyword>
<dbReference type="GO" id="GO:0006400">
    <property type="term" value="P:tRNA modification"/>
    <property type="evidence" value="ECO:0007669"/>
    <property type="project" value="InterPro"/>
</dbReference>
<dbReference type="AlphaFoldDB" id="A0A9P7ZYF1"/>
<sequence>MLHLAASVMRCMRQDRTLSTLMMSPLSFNIIRQSTQLSAARRATVVLTQTTGVQPAADNDQQDASTRRVIETPGCLMYSVKGSVPHLTPDTLRLQGFGGVHVSIEHILQEHQPAGLEKWPFSLPKFLNLQDLIVFCDIRDPSRYHKVPFNSDRHVSMVTHQGVRQLTLEEYLKVVRAYQPDIVATFADTISDLDQTQSGKLNGTGRGQKRVRKSVERNLKWLDQILKERQGIDALAEDRALEEARKKIKSDSSLSSKGCADSKENLKGAMDQMTQDTQRLDLSPARKPWRGVSVFAHVVGAQLEQERIRSAQETAKREGVDGFIIDMKTVPGSRDEVFRSLKASVDHLPAEKPRLVYGMQTPEDVLRSIALGADLFDTSYSSYLTEDGKASLFSFGPSATMAPTNSNTGLTTSRWINLWDEEHADKFVPLQEGCECYACKGGRHTRAYINHLLKAHEMLATVLLMSHNMHQYSQFFAEVRQSIQDGTFEQQSALFVERFGAEPEHTGGLHAAQAVVEASLSKWNRLDGDESEREAAAEAASIAKEERLKAKELRRRERREKNRAEGLQKKANKMESLRKQLETEHSEEKEPTMP</sequence>
<dbReference type="GO" id="GO:0008479">
    <property type="term" value="F:tRNA-guanosine(34) queuine transglycosylase activity"/>
    <property type="evidence" value="ECO:0007669"/>
    <property type="project" value="UniProtKB-UniRule"/>
</dbReference>
<protein>
    <recommendedName>
        <fullName evidence="5">Queuine tRNA-ribosyltransferase accessory subunit 2</fullName>
    </recommendedName>
    <alternativeName>
        <fullName evidence="5">Queuine tRNA-ribosyltransferase domain-containing protein 1</fullName>
    </alternativeName>
</protein>
<organism evidence="8 9">
    <name type="scientific">Mortierella alpina</name>
    <name type="common">Oleaginous fungus</name>
    <name type="synonym">Mortierella renispora</name>
    <dbReference type="NCBI Taxonomy" id="64518"/>
    <lineage>
        <taxon>Eukaryota</taxon>
        <taxon>Fungi</taxon>
        <taxon>Fungi incertae sedis</taxon>
        <taxon>Mucoromycota</taxon>
        <taxon>Mortierellomycotina</taxon>
        <taxon>Mortierellomycetes</taxon>
        <taxon>Mortierellales</taxon>
        <taxon>Mortierellaceae</taxon>
        <taxon>Mortierella</taxon>
    </lineage>
</organism>
<evidence type="ECO:0000256" key="1">
    <source>
        <dbReference type="ARBA" id="ARBA00022490"/>
    </source>
</evidence>
<evidence type="ECO:0000256" key="5">
    <source>
        <dbReference type="HAMAP-Rule" id="MF_03043"/>
    </source>
</evidence>
<gene>
    <name evidence="8" type="ORF">KVV02_007033</name>
</gene>
<evidence type="ECO:0000256" key="3">
    <source>
        <dbReference type="ARBA" id="ARBA00022723"/>
    </source>
</evidence>
<keyword evidence="2 5" id="KW-0819">tRNA processing</keyword>
<feature type="binding site" evidence="5">
    <location>
        <position position="467"/>
    </location>
    <ligand>
        <name>Zn(2+)</name>
        <dbReference type="ChEBI" id="CHEBI:29105"/>
    </ligand>
</feature>
<feature type="domain" description="tRNA-guanine(15) transglycosylase-like" evidence="7">
    <location>
        <begin position="67"/>
        <end position="230"/>
    </location>
</feature>
<comment type="cofactor">
    <cofactor evidence="5">
        <name>Zn(2+)</name>
        <dbReference type="ChEBI" id="CHEBI:29105"/>
    </cofactor>
    <text evidence="5">Binds 1 zinc ion per subunit.</text>
</comment>
<evidence type="ECO:0000256" key="4">
    <source>
        <dbReference type="ARBA" id="ARBA00022833"/>
    </source>
</evidence>
<comment type="similarity">
    <text evidence="5">Belongs to the queuine tRNA-ribosyltransferase family. QTRT2 subfamily.</text>
</comment>
<proteinExistence type="inferred from homology"/>
<dbReference type="GO" id="GO:0005737">
    <property type="term" value="C:cytoplasm"/>
    <property type="evidence" value="ECO:0007669"/>
    <property type="project" value="UniProtKB-SubCell"/>
</dbReference>
<dbReference type="InterPro" id="IPR002616">
    <property type="entry name" value="tRNA_ribo_trans-like"/>
</dbReference>
<feature type="binding site" evidence="5">
    <location>
        <position position="439"/>
    </location>
    <ligand>
        <name>Zn(2+)</name>
        <dbReference type="ChEBI" id="CHEBI:29105"/>
    </ligand>
</feature>
<feature type="binding site" evidence="5">
    <location>
        <position position="434"/>
    </location>
    <ligand>
        <name>Zn(2+)</name>
        <dbReference type="ChEBI" id="CHEBI:29105"/>
    </ligand>
</feature>
<evidence type="ECO:0000313" key="9">
    <source>
        <dbReference type="Proteomes" id="UP000717515"/>
    </source>
</evidence>
<dbReference type="SUPFAM" id="SSF51713">
    <property type="entry name" value="tRNA-guanine transglycosylase"/>
    <property type="match status" value="1"/>
</dbReference>
<dbReference type="EMBL" id="JAIFTL010000447">
    <property type="protein sequence ID" value="KAG9319470.1"/>
    <property type="molecule type" value="Genomic_DNA"/>
</dbReference>
<dbReference type="HAMAP" id="MF_03043">
    <property type="entry name" value="QTRT2"/>
    <property type="match status" value="1"/>
</dbReference>
<dbReference type="Pfam" id="PF01702">
    <property type="entry name" value="TGT"/>
    <property type="match status" value="2"/>
</dbReference>
<keyword evidence="3 5" id="KW-0479">Metal-binding</keyword>
<evidence type="ECO:0000256" key="2">
    <source>
        <dbReference type="ARBA" id="ARBA00022694"/>
    </source>
</evidence>
<comment type="subunit">
    <text evidence="5">Heterodimer of a catalytic subunit and an accessory subunit.</text>
</comment>
<feature type="region of interest" description="Disordered" evidence="6">
    <location>
        <begin position="551"/>
        <end position="594"/>
    </location>
</feature>
<comment type="subcellular location">
    <subcellularLocation>
        <location evidence="5">Cytoplasm</location>
    </subcellularLocation>
</comment>
<keyword evidence="1 5" id="KW-0963">Cytoplasm</keyword>
<dbReference type="Gene3D" id="3.20.20.105">
    <property type="entry name" value="Queuine tRNA-ribosyltransferase-like"/>
    <property type="match status" value="1"/>
</dbReference>
<comment type="caution">
    <text evidence="8">The sequence shown here is derived from an EMBL/GenBank/DDBJ whole genome shotgun (WGS) entry which is preliminary data.</text>
</comment>
<evidence type="ECO:0000256" key="6">
    <source>
        <dbReference type="SAM" id="MobiDB-lite"/>
    </source>
</evidence>
<name>A0A9P7ZYF1_MORAP</name>